<evidence type="ECO:0000313" key="8">
    <source>
        <dbReference type="Proteomes" id="UP000258927"/>
    </source>
</evidence>
<accession>A0A2R4MDU0</accession>
<name>A0A2R4MDU0_9HYPH</name>
<reference evidence="7 8" key="1">
    <citation type="submission" date="2017-05" db="EMBL/GenBank/DDBJ databases">
        <title>Genome Analysis of Maritalea myrionectae HL2708#5.</title>
        <authorList>
            <consortium name="Cotde Inc.-PKNU"/>
            <person name="Jang D."/>
            <person name="Oh H.-M."/>
        </authorList>
    </citation>
    <scope>NUCLEOTIDE SEQUENCE [LARGE SCALE GENOMIC DNA]</scope>
    <source>
        <strain evidence="7 8">HL2708#5</strain>
    </source>
</reference>
<evidence type="ECO:0000256" key="4">
    <source>
        <dbReference type="ARBA" id="ARBA00023143"/>
    </source>
</evidence>
<evidence type="ECO:0000256" key="3">
    <source>
        <dbReference type="ARBA" id="ARBA00005709"/>
    </source>
</evidence>
<dbReference type="GO" id="GO:0005198">
    <property type="term" value="F:structural molecule activity"/>
    <property type="evidence" value="ECO:0007669"/>
    <property type="project" value="InterPro"/>
</dbReference>
<comment type="similarity">
    <text evidence="3">Belongs to the bacterial flagellin family.</text>
</comment>
<evidence type="ECO:0000256" key="1">
    <source>
        <dbReference type="ARBA" id="ARBA00004365"/>
    </source>
</evidence>
<evidence type="ECO:0000259" key="6">
    <source>
        <dbReference type="Pfam" id="PF00669"/>
    </source>
</evidence>
<comment type="subcellular location">
    <subcellularLocation>
        <location evidence="1">Bacterial flagellum</location>
    </subcellularLocation>
    <subcellularLocation>
        <location evidence="2">Secreted</location>
    </subcellularLocation>
</comment>
<sequence length="499" mass="53643">MIVNNSLFPAKFSYRAISDMRNELDKLNQQLATGERAQTLSELGADRVVDMTLRARTSALETYQHNLDNVDIRLNYLDDVISRIDQIENETRSSAQQGSFEINGVNMTAAQYLAENRMKEVIDLLNSDLNGRHLLAGNATEEDPVASFDELMNGADGKDGFRTIVSQRNEADLGASGLGRLTNGVAGTTVTIAEDGTHPFGFKLDSLSSDGSSTTLTGPAGAPPSATIEFTSQPADNERIMIGLDLPDGTTFTLELKAVAGTPQSPDEFQIGGSIADTAANMQASLNERLGHFAQTKLTAASSYAAADSFFNSNGEASMRVDGPPYDSATALVAATDADTVIWYKGESSTNPRLTSQARVDESTRVNYGVQANESGFAELMRSLAVFAADGYSPSDPKASERYEAMNGVVRERLAETNNGVAGSIEVVQMELGLAKTSASRISERHGQQKAALETMLADIEGISMEEVAMQILQLKTRMEASYQTASIVNRLSMVNYMS</sequence>
<evidence type="ECO:0000313" key="7">
    <source>
        <dbReference type="EMBL" id="AVX04056.1"/>
    </source>
</evidence>
<keyword evidence="8" id="KW-1185">Reference proteome</keyword>
<feature type="coiled-coil region" evidence="5">
    <location>
        <begin position="10"/>
        <end position="37"/>
    </location>
</feature>
<dbReference type="EMBL" id="CP021330">
    <property type="protein sequence ID" value="AVX04056.1"/>
    <property type="molecule type" value="Genomic_DNA"/>
</dbReference>
<dbReference type="Gene3D" id="1.20.1330.10">
    <property type="entry name" value="f41 fragment of flagellin, N-terminal domain"/>
    <property type="match status" value="1"/>
</dbReference>
<dbReference type="Proteomes" id="UP000258927">
    <property type="component" value="Chromosome"/>
</dbReference>
<protein>
    <recommendedName>
        <fullName evidence="6">Flagellin N-terminal domain-containing protein</fullName>
    </recommendedName>
</protein>
<dbReference type="KEGG" id="mmyr:MXMO3_01526"/>
<organism evidence="7 8">
    <name type="scientific">Maritalea myrionectae</name>
    <dbReference type="NCBI Taxonomy" id="454601"/>
    <lineage>
        <taxon>Bacteria</taxon>
        <taxon>Pseudomonadati</taxon>
        <taxon>Pseudomonadota</taxon>
        <taxon>Alphaproteobacteria</taxon>
        <taxon>Hyphomicrobiales</taxon>
        <taxon>Devosiaceae</taxon>
        <taxon>Maritalea</taxon>
    </lineage>
</organism>
<gene>
    <name evidence="7" type="ORF">MXMO3_01526</name>
</gene>
<dbReference type="InterPro" id="IPR001492">
    <property type="entry name" value="Flagellin"/>
</dbReference>
<proteinExistence type="inferred from homology"/>
<dbReference type="PANTHER" id="PTHR42792">
    <property type="entry name" value="FLAGELLIN"/>
    <property type="match status" value="1"/>
</dbReference>
<feature type="domain" description="Flagellin N-terminal" evidence="6">
    <location>
        <begin position="10"/>
        <end position="140"/>
    </location>
</feature>
<dbReference type="Pfam" id="PF00669">
    <property type="entry name" value="Flagellin_N"/>
    <property type="match status" value="1"/>
</dbReference>
<dbReference type="STRING" id="1122213.GCA_000423365_01265"/>
<dbReference type="AlphaFoldDB" id="A0A2R4MDU0"/>
<keyword evidence="4" id="KW-0975">Bacterial flagellum</keyword>
<evidence type="ECO:0000256" key="5">
    <source>
        <dbReference type="SAM" id="Coils"/>
    </source>
</evidence>
<dbReference type="GO" id="GO:0009288">
    <property type="term" value="C:bacterial-type flagellum"/>
    <property type="evidence" value="ECO:0007669"/>
    <property type="project" value="UniProtKB-SubCell"/>
</dbReference>
<dbReference type="InterPro" id="IPR001029">
    <property type="entry name" value="Flagellin_N"/>
</dbReference>
<dbReference type="PANTHER" id="PTHR42792:SF1">
    <property type="entry name" value="FLAGELLAR HOOK-ASSOCIATED PROTEIN 3"/>
    <property type="match status" value="1"/>
</dbReference>
<keyword evidence="5" id="KW-0175">Coiled coil</keyword>
<dbReference type="RefSeq" id="WP_027834360.1">
    <property type="nucleotide sequence ID" value="NZ_CP021330.1"/>
</dbReference>
<dbReference type="SUPFAM" id="SSF64518">
    <property type="entry name" value="Phase 1 flagellin"/>
    <property type="match status" value="1"/>
</dbReference>
<evidence type="ECO:0000256" key="2">
    <source>
        <dbReference type="ARBA" id="ARBA00004613"/>
    </source>
</evidence>
<dbReference type="GO" id="GO:0005576">
    <property type="term" value="C:extracellular region"/>
    <property type="evidence" value="ECO:0007669"/>
    <property type="project" value="UniProtKB-SubCell"/>
</dbReference>